<evidence type="ECO:0000313" key="3">
    <source>
        <dbReference type="EMBL" id="WFG38526.1"/>
    </source>
</evidence>
<organism evidence="3 4">
    <name type="scientific">Candidatus Lucifugimonas marina</name>
    <dbReference type="NCBI Taxonomy" id="3038979"/>
    <lineage>
        <taxon>Bacteria</taxon>
        <taxon>Bacillati</taxon>
        <taxon>Chloroflexota</taxon>
        <taxon>Dehalococcoidia</taxon>
        <taxon>SAR202 cluster</taxon>
        <taxon>Candidatus Lucifugimonadales</taxon>
        <taxon>Candidatus Lucifugimonadaceae</taxon>
        <taxon>Candidatus Lucifugimonas</taxon>
    </lineage>
</organism>
<reference evidence="3" key="2">
    <citation type="journal article" date="2023" name="Nat. Commun.">
        <title>Cultivation of marine bacteria of the SAR202 clade.</title>
        <authorList>
            <person name="Lim Y."/>
            <person name="Seo J.H."/>
            <person name="Giovannoni S.J."/>
            <person name="Kang I."/>
            <person name="Cho J.C."/>
        </authorList>
    </citation>
    <scope>NUCLEOTIDE SEQUENCE</scope>
    <source>
        <strain evidence="3">JH1073</strain>
    </source>
</reference>
<accession>A0AAJ6CQN9</accession>
<reference evidence="4" key="3">
    <citation type="submission" date="2023-06" db="EMBL/GenBank/DDBJ databases">
        <title>Pangenomics reveal diversification of enzyme families and niche specialization in globally abundant SAR202 bacteria.</title>
        <authorList>
            <person name="Saw J.H.W."/>
        </authorList>
    </citation>
    <scope>NUCLEOTIDE SEQUENCE [LARGE SCALE GENOMIC DNA]</scope>
    <source>
        <strain evidence="4">JH1073</strain>
    </source>
</reference>
<dbReference type="AlphaFoldDB" id="A0AAJ6CQN9"/>
<keyword evidence="4" id="KW-1185">Reference proteome</keyword>
<evidence type="ECO:0000313" key="5">
    <source>
        <dbReference type="Proteomes" id="UP001321249"/>
    </source>
</evidence>
<evidence type="ECO:0000313" key="4">
    <source>
        <dbReference type="Proteomes" id="UP001219901"/>
    </source>
</evidence>
<reference evidence="4 5" key="1">
    <citation type="submission" date="2019-11" db="EMBL/GenBank/DDBJ databases">
        <authorList>
            <person name="Cho J.-C."/>
        </authorList>
    </citation>
    <scope>NUCLEOTIDE SEQUENCE [LARGE SCALE GENOMIC DNA]</scope>
    <source>
        <strain evidence="3 4">JH1073</strain>
        <strain evidence="2 5">JH702</strain>
    </source>
</reference>
<keyword evidence="1" id="KW-0812">Transmembrane</keyword>
<dbReference type="EMBL" id="WMBE01000002">
    <property type="protein sequence ID" value="MDG0867114.1"/>
    <property type="molecule type" value="Genomic_DNA"/>
</dbReference>
<evidence type="ECO:0008006" key="6">
    <source>
        <dbReference type="Google" id="ProtNLM"/>
    </source>
</evidence>
<evidence type="ECO:0000313" key="2">
    <source>
        <dbReference type="EMBL" id="MDG0867114.1"/>
    </source>
</evidence>
<gene>
    <name evidence="2" type="ORF">GKO46_08505</name>
    <name evidence="3" type="ORF">GKO48_02510</name>
</gene>
<sequence length="174" mass="19965">MKPTAPSDVFFEEIPMPWGLRAIFYGSVLVMLAALVLPTFFPDEDLVGWKVWPYYIGMTLGLIAMFFAALWFRKLIVWVDDTYLAFGYGKFRKRFRFDQIHSVEVTPYSTMKYGGAGIRYAKNGHRAWSVPFVHTGVEVKLTEGGNDRTYYISSRRADELAQAIKQRLPNAETS</sequence>
<dbReference type="Proteomes" id="UP001321249">
    <property type="component" value="Unassembled WGS sequence"/>
</dbReference>
<protein>
    <recommendedName>
        <fullName evidence="6">PH domain-containing protein</fullName>
    </recommendedName>
</protein>
<feature type="transmembrane region" description="Helical" evidence="1">
    <location>
        <begin position="22"/>
        <end position="40"/>
    </location>
</feature>
<keyword evidence="1" id="KW-0472">Membrane</keyword>
<name>A0AAJ6CQN9_9CHLR</name>
<dbReference type="Proteomes" id="UP001219901">
    <property type="component" value="Chromosome"/>
</dbReference>
<dbReference type="RefSeq" id="WP_342835906.1">
    <property type="nucleotide sequence ID" value="NZ_CP046146.1"/>
</dbReference>
<evidence type="ECO:0000256" key="1">
    <source>
        <dbReference type="SAM" id="Phobius"/>
    </source>
</evidence>
<dbReference type="EMBL" id="CP046147">
    <property type="protein sequence ID" value="WFG38526.1"/>
    <property type="molecule type" value="Genomic_DNA"/>
</dbReference>
<proteinExistence type="predicted"/>
<keyword evidence="1" id="KW-1133">Transmembrane helix</keyword>
<feature type="transmembrane region" description="Helical" evidence="1">
    <location>
        <begin position="52"/>
        <end position="72"/>
    </location>
</feature>